<keyword evidence="1" id="KW-0812">Transmembrane</keyword>
<feature type="transmembrane region" description="Helical" evidence="1">
    <location>
        <begin position="7"/>
        <end position="25"/>
    </location>
</feature>
<evidence type="ECO:0000256" key="1">
    <source>
        <dbReference type="SAM" id="Phobius"/>
    </source>
</evidence>
<feature type="transmembrane region" description="Helical" evidence="1">
    <location>
        <begin position="123"/>
        <end position="156"/>
    </location>
</feature>
<reference evidence="2" key="1">
    <citation type="submission" date="2022-01" db="EMBL/GenBank/DDBJ databases">
        <title>Gillisia lutea sp. nov., isolated from marine plastic residues from the Malvarosa beach (Valencia, Spain).</title>
        <authorList>
            <person name="Vidal-Verdu A."/>
            <person name="Molina-Menor E."/>
            <person name="Satari L."/>
            <person name="Pascual J."/>
            <person name="Pereto J."/>
            <person name="Porcar M."/>
        </authorList>
    </citation>
    <scope>NUCLEOTIDE SEQUENCE</scope>
    <source>
        <strain evidence="2">M10.2A</strain>
    </source>
</reference>
<keyword evidence="3" id="KW-1185">Reference proteome</keyword>
<name>A0ABS9EJC9_9FLAO</name>
<organism evidence="2 3">
    <name type="scientific">Gillisia lutea</name>
    <dbReference type="NCBI Taxonomy" id="2909668"/>
    <lineage>
        <taxon>Bacteria</taxon>
        <taxon>Pseudomonadati</taxon>
        <taxon>Bacteroidota</taxon>
        <taxon>Flavobacteriia</taxon>
        <taxon>Flavobacteriales</taxon>
        <taxon>Flavobacteriaceae</taxon>
        <taxon>Gillisia</taxon>
    </lineage>
</organism>
<evidence type="ECO:0000313" key="2">
    <source>
        <dbReference type="EMBL" id="MCF4101583.1"/>
    </source>
</evidence>
<feature type="transmembrane region" description="Helical" evidence="1">
    <location>
        <begin position="45"/>
        <end position="70"/>
    </location>
</feature>
<sequence>MNIVIKRALVGGIVSTIVMGTGAFILGELSGYKAKELLSSSLSGINMLCNTVILGATTILALMLTVFSLSRSSKSSLTTAHYKNVLTMAKADTILIIAAIITFLMMNLPITESDEVPNSWFVIIYYVTLGLASILGGGFIAIVTMLYGTIASIILIVGIGVKSHPILKEKNVNDAIDQKEEEQKEEEARNN</sequence>
<comment type="caution">
    <text evidence="2">The sequence shown here is derived from an EMBL/GenBank/DDBJ whole genome shotgun (WGS) entry which is preliminary data.</text>
</comment>
<gene>
    <name evidence="2" type="ORF">L1I30_07890</name>
</gene>
<evidence type="ECO:0000313" key="3">
    <source>
        <dbReference type="Proteomes" id="UP001179363"/>
    </source>
</evidence>
<dbReference type="EMBL" id="JAKGTH010000008">
    <property type="protein sequence ID" value="MCF4101583.1"/>
    <property type="molecule type" value="Genomic_DNA"/>
</dbReference>
<accession>A0ABS9EJC9</accession>
<dbReference type="Proteomes" id="UP001179363">
    <property type="component" value="Unassembled WGS sequence"/>
</dbReference>
<proteinExistence type="predicted"/>
<protein>
    <submittedName>
        <fullName evidence="2">Uncharacterized protein</fullName>
    </submittedName>
</protein>
<keyword evidence="1" id="KW-0472">Membrane</keyword>
<feature type="transmembrane region" description="Helical" evidence="1">
    <location>
        <begin position="91"/>
        <end position="111"/>
    </location>
</feature>
<keyword evidence="1" id="KW-1133">Transmembrane helix</keyword>
<dbReference type="RefSeq" id="WP_236133736.1">
    <property type="nucleotide sequence ID" value="NZ_JAKGTH010000008.1"/>
</dbReference>